<comment type="pathway">
    <text evidence="2 11">Metabolic intermediate metabolism; pimeloyl-CoA biosynthesis; pimeloyl-CoA from pimelate: step 1/1.</text>
</comment>
<evidence type="ECO:0000256" key="8">
    <source>
        <dbReference type="ARBA" id="ARBA00022840"/>
    </source>
</evidence>
<organism evidence="12 13">
    <name type="scientific">Bacillus halotolerans</name>
    <dbReference type="NCBI Taxonomy" id="260554"/>
    <lineage>
        <taxon>Bacteria</taxon>
        <taxon>Bacillati</taxon>
        <taxon>Bacillota</taxon>
        <taxon>Bacilli</taxon>
        <taxon>Bacillales</taxon>
        <taxon>Bacillaceae</taxon>
        <taxon>Bacillus</taxon>
    </lineage>
</organism>
<keyword evidence="8 11" id="KW-0067">ATP-binding</keyword>
<evidence type="ECO:0000256" key="11">
    <source>
        <dbReference type="HAMAP-Rule" id="MF_00668"/>
    </source>
</evidence>
<comment type="cofactor">
    <cofactor evidence="1 11">
        <name>Mg(2+)</name>
        <dbReference type="ChEBI" id="CHEBI:18420"/>
    </cofactor>
</comment>
<dbReference type="NCBIfam" id="NF002360">
    <property type="entry name" value="PRK01322.1"/>
    <property type="match status" value="1"/>
</dbReference>
<evidence type="ECO:0000256" key="7">
    <source>
        <dbReference type="ARBA" id="ARBA00022756"/>
    </source>
</evidence>
<name>A0A9Q4EIE6_9BACI</name>
<evidence type="ECO:0000256" key="4">
    <source>
        <dbReference type="ARBA" id="ARBA00012984"/>
    </source>
</evidence>
<dbReference type="RefSeq" id="WP_268498584.1">
    <property type="nucleotide sequence ID" value="NZ_JALAVZ010000014.1"/>
</dbReference>
<protein>
    <recommendedName>
        <fullName evidence="4 11">6-carboxyhexanoate--CoA ligase</fullName>
        <ecNumber evidence="4 11">6.2.1.14</ecNumber>
    </recommendedName>
    <alternativeName>
        <fullName evidence="11">Pimeloyl-CoA synthase</fullName>
    </alternativeName>
</protein>
<gene>
    <name evidence="11 12" type="primary">bioW</name>
    <name evidence="12" type="ORF">MOF03_09330</name>
</gene>
<dbReference type="Pfam" id="PF03744">
    <property type="entry name" value="BioW"/>
    <property type="match status" value="1"/>
</dbReference>
<dbReference type="Proteomes" id="UP001073053">
    <property type="component" value="Unassembled WGS sequence"/>
</dbReference>
<dbReference type="GO" id="GO:0005524">
    <property type="term" value="F:ATP binding"/>
    <property type="evidence" value="ECO:0007669"/>
    <property type="project" value="UniProtKB-KW"/>
</dbReference>
<dbReference type="GO" id="GO:0000287">
    <property type="term" value="F:magnesium ion binding"/>
    <property type="evidence" value="ECO:0007669"/>
    <property type="project" value="UniProtKB-UniRule"/>
</dbReference>
<dbReference type="GO" id="GO:0042410">
    <property type="term" value="F:6-carboxyhexanoate-CoA ligase activity"/>
    <property type="evidence" value="ECO:0007669"/>
    <property type="project" value="UniProtKB-UniRule"/>
</dbReference>
<dbReference type="HAMAP" id="MF_00668">
    <property type="entry name" value="BioW"/>
    <property type="match status" value="1"/>
</dbReference>
<keyword evidence="9 11" id="KW-0460">Magnesium</keyword>
<dbReference type="EC" id="6.2.1.14" evidence="4 11"/>
<evidence type="ECO:0000256" key="5">
    <source>
        <dbReference type="ARBA" id="ARBA00022598"/>
    </source>
</evidence>
<accession>A0A9Q4EIE6</accession>
<dbReference type="InterPro" id="IPR005499">
    <property type="entry name" value="BioW"/>
</dbReference>
<comment type="caution">
    <text evidence="12">The sequence shown here is derived from an EMBL/GenBank/DDBJ whole genome shotgun (WGS) entry which is preliminary data.</text>
</comment>
<sequence>MQEETFYSVRMRASMNGSHEDGGKHISGGERLITFDNMKRTVNALLEKGLSHSRGKPDFMQIQFEEVHEPVKKIHPLPMKTNEVESPEEGQSLARFLLGKAGVPRKVIEKAYQQISEWSGIRGAVVFDIHTGKRIDQTHEKGVRVSRMDWPDANFENWAFRNNMPSNSRIKEALALASKVSEHPATVAELCWSDDPDYITGYVAGKKLGYQRITAMKEYGTEEGCRIFFADGSVNVNTYINDLEKQPILIEWEEDDDSRFDRKK</sequence>
<comment type="subunit">
    <text evidence="3 11">Homodimer.</text>
</comment>
<dbReference type="AlphaFoldDB" id="A0A9Q4EIE6"/>
<keyword evidence="6 11" id="KW-0547">Nucleotide-binding</keyword>
<dbReference type="GO" id="GO:0009102">
    <property type="term" value="P:biotin biosynthetic process"/>
    <property type="evidence" value="ECO:0007669"/>
    <property type="project" value="UniProtKB-UniRule"/>
</dbReference>
<evidence type="ECO:0000256" key="3">
    <source>
        <dbReference type="ARBA" id="ARBA00011738"/>
    </source>
</evidence>
<reference evidence="12" key="1">
    <citation type="submission" date="2022-02" db="EMBL/GenBank/DDBJ databases">
        <title>Crop Bioprotection Bacillus Genome Sequencing.</title>
        <authorList>
            <person name="Dunlap C."/>
        </authorList>
    </citation>
    <scope>NUCLEOTIDE SEQUENCE</scope>
    <source>
        <strain evidence="12">EC49O2N-C10</strain>
    </source>
</reference>
<comment type="catalytic activity">
    <reaction evidence="10 11">
        <text>heptanedioate + ATP + CoA = 6-carboxyhexanoyl-CoA + AMP + diphosphate</text>
        <dbReference type="Rhea" id="RHEA:14781"/>
        <dbReference type="ChEBI" id="CHEBI:30616"/>
        <dbReference type="ChEBI" id="CHEBI:33019"/>
        <dbReference type="ChEBI" id="CHEBI:36165"/>
        <dbReference type="ChEBI" id="CHEBI:57287"/>
        <dbReference type="ChEBI" id="CHEBI:57360"/>
        <dbReference type="ChEBI" id="CHEBI:456215"/>
        <dbReference type="EC" id="6.2.1.14"/>
    </reaction>
</comment>
<comment type="function">
    <text evidence="11">Catalyzes the transformation of pimelate into pimeloyl-CoA with concomitant hydrolysis of ATP to AMP.</text>
</comment>
<dbReference type="EMBL" id="JALAWA010000004">
    <property type="protein sequence ID" value="MCY9184859.1"/>
    <property type="molecule type" value="Genomic_DNA"/>
</dbReference>
<evidence type="ECO:0000256" key="6">
    <source>
        <dbReference type="ARBA" id="ARBA00022741"/>
    </source>
</evidence>
<comment type="similarity">
    <text evidence="11">Belongs to the BioW family.</text>
</comment>
<evidence type="ECO:0000313" key="13">
    <source>
        <dbReference type="Proteomes" id="UP001073053"/>
    </source>
</evidence>
<evidence type="ECO:0000313" key="12">
    <source>
        <dbReference type="EMBL" id="MCY9184859.1"/>
    </source>
</evidence>
<evidence type="ECO:0000256" key="9">
    <source>
        <dbReference type="ARBA" id="ARBA00022842"/>
    </source>
</evidence>
<proteinExistence type="inferred from homology"/>
<evidence type="ECO:0000256" key="1">
    <source>
        <dbReference type="ARBA" id="ARBA00001946"/>
    </source>
</evidence>
<keyword evidence="5 11" id="KW-0436">Ligase</keyword>
<evidence type="ECO:0000256" key="2">
    <source>
        <dbReference type="ARBA" id="ARBA00005075"/>
    </source>
</evidence>
<evidence type="ECO:0000256" key="10">
    <source>
        <dbReference type="ARBA" id="ARBA00049553"/>
    </source>
</evidence>
<keyword evidence="7 11" id="KW-0093">Biotin biosynthesis</keyword>
<dbReference type="NCBIfam" id="TIGR01204">
    <property type="entry name" value="bioW"/>
    <property type="match status" value="1"/>
</dbReference>